<reference evidence="9" key="1">
    <citation type="journal article" date="2019" name="Int. J. Syst. Evol. Microbiol.">
        <title>The Global Catalogue of Microorganisms (GCM) 10K type strain sequencing project: providing services to taxonomists for standard genome sequencing and annotation.</title>
        <authorList>
            <consortium name="The Broad Institute Genomics Platform"/>
            <consortium name="The Broad Institute Genome Sequencing Center for Infectious Disease"/>
            <person name="Wu L."/>
            <person name="Ma J."/>
        </authorList>
    </citation>
    <scope>NUCLEOTIDE SEQUENCE [LARGE SCALE GENOMIC DNA]</scope>
    <source>
        <strain evidence="9">KCTC 52660</strain>
    </source>
</reference>
<keyword evidence="4 7" id="KW-0573">Peptidoglycan synthesis</keyword>
<keyword evidence="6 7" id="KW-0961">Cell wall biogenesis/degradation</keyword>
<comment type="catalytic activity">
    <reaction evidence="1 7">
        <text>L-glutamate = D-glutamate</text>
        <dbReference type="Rhea" id="RHEA:12813"/>
        <dbReference type="ChEBI" id="CHEBI:29985"/>
        <dbReference type="ChEBI" id="CHEBI:29986"/>
        <dbReference type="EC" id="5.1.1.3"/>
    </reaction>
</comment>
<feature type="binding site" evidence="7">
    <location>
        <begin position="10"/>
        <end position="11"/>
    </location>
    <ligand>
        <name>substrate</name>
    </ligand>
</feature>
<dbReference type="PANTHER" id="PTHR21198">
    <property type="entry name" value="GLUTAMATE RACEMASE"/>
    <property type="match status" value="1"/>
</dbReference>
<evidence type="ECO:0000256" key="1">
    <source>
        <dbReference type="ARBA" id="ARBA00001602"/>
    </source>
</evidence>
<dbReference type="Gene3D" id="3.40.50.1860">
    <property type="match status" value="2"/>
</dbReference>
<dbReference type="InterPro" id="IPR004391">
    <property type="entry name" value="Glu_race"/>
</dbReference>
<accession>A0ABV7B090</accession>
<comment type="similarity">
    <text evidence="7">Belongs to the aspartate/glutamate racemases family.</text>
</comment>
<comment type="caution">
    <text evidence="8">The sequence shown here is derived from an EMBL/GenBank/DDBJ whole genome shotgun (WGS) entry which is preliminary data.</text>
</comment>
<dbReference type="Proteomes" id="UP001595386">
    <property type="component" value="Unassembled WGS sequence"/>
</dbReference>
<evidence type="ECO:0000256" key="3">
    <source>
        <dbReference type="ARBA" id="ARBA00022960"/>
    </source>
</evidence>
<dbReference type="NCBIfam" id="TIGR00067">
    <property type="entry name" value="glut_race"/>
    <property type="match status" value="1"/>
</dbReference>
<dbReference type="SUPFAM" id="SSF53681">
    <property type="entry name" value="Aspartate/glutamate racemase"/>
    <property type="match status" value="2"/>
</dbReference>
<dbReference type="Pfam" id="PF01177">
    <property type="entry name" value="Asp_Glu_race"/>
    <property type="match status" value="1"/>
</dbReference>
<protein>
    <recommendedName>
        <fullName evidence="2 7">Glutamate racemase</fullName>
        <ecNumber evidence="2 7">5.1.1.3</ecNumber>
    </recommendedName>
</protein>
<evidence type="ECO:0000256" key="5">
    <source>
        <dbReference type="ARBA" id="ARBA00023235"/>
    </source>
</evidence>
<comment type="pathway">
    <text evidence="7">Cell wall biogenesis; peptidoglycan biosynthesis.</text>
</comment>
<evidence type="ECO:0000313" key="8">
    <source>
        <dbReference type="EMBL" id="MFC2990857.1"/>
    </source>
</evidence>
<evidence type="ECO:0000256" key="4">
    <source>
        <dbReference type="ARBA" id="ARBA00022984"/>
    </source>
</evidence>
<dbReference type="HAMAP" id="MF_00258">
    <property type="entry name" value="Glu_racemase"/>
    <property type="match status" value="1"/>
</dbReference>
<proteinExistence type="inferred from homology"/>
<dbReference type="InterPro" id="IPR018187">
    <property type="entry name" value="Asp/Glu_racemase_AS_1"/>
</dbReference>
<evidence type="ECO:0000313" key="9">
    <source>
        <dbReference type="Proteomes" id="UP001595386"/>
    </source>
</evidence>
<name>A0ABV7B090_9GAMM</name>
<organism evidence="8 9">
    <name type="scientific">Halomonas tibetensis</name>
    <dbReference type="NCBI Taxonomy" id="2259590"/>
    <lineage>
        <taxon>Bacteria</taxon>
        <taxon>Pseudomonadati</taxon>
        <taxon>Pseudomonadota</taxon>
        <taxon>Gammaproteobacteria</taxon>
        <taxon>Oceanospirillales</taxon>
        <taxon>Halomonadaceae</taxon>
        <taxon>Halomonas</taxon>
    </lineage>
</organism>
<dbReference type="PROSITE" id="PS00923">
    <property type="entry name" value="ASP_GLU_RACEMASE_1"/>
    <property type="match status" value="1"/>
</dbReference>
<dbReference type="EC" id="5.1.1.3" evidence="2 7"/>
<feature type="active site" description="Proton donor/acceptor" evidence="7">
    <location>
        <position position="185"/>
    </location>
</feature>
<keyword evidence="9" id="KW-1185">Reference proteome</keyword>
<dbReference type="InterPro" id="IPR001920">
    <property type="entry name" value="Asp/Glu_race"/>
</dbReference>
<gene>
    <name evidence="7 8" type="primary">murI</name>
    <name evidence="8" type="ORF">ACFODV_02290</name>
</gene>
<dbReference type="InterPro" id="IPR015942">
    <property type="entry name" value="Asp/Glu/hydantoin_racemase"/>
</dbReference>
<dbReference type="RefSeq" id="WP_379754005.1">
    <property type="nucleotide sequence ID" value="NZ_JBHRSQ010000006.1"/>
</dbReference>
<keyword evidence="3 7" id="KW-0133">Cell shape</keyword>
<feature type="binding site" evidence="7">
    <location>
        <begin position="75"/>
        <end position="76"/>
    </location>
    <ligand>
        <name>substrate</name>
    </ligand>
</feature>
<dbReference type="InterPro" id="IPR033134">
    <property type="entry name" value="Asp/Glu_racemase_AS_2"/>
</dbReference>
<dbReference type="GO" id="GO:0008881">
    <property type="term" value="F:glutamate racemase activity"/>
    <property type="evidence" value="ECO:0007669"/>
    <property type="project" value="UniProtKB-EC"/>
</dbReference>
<evidence type="ECO:0000256" key="2">
    <source>
        <dbReference type="ARBA" id="ARBA00013090"/>
    </source>
</evidence>
<feature type="binding site" evidence="7">
    <location>
        <begin position="186"/>
        <end position="187"/>
    </location>
    <ligand>
        <name>substrate</name>
    </ligand>
</feature>
<comment type="function">
    <text evidence="7">Provides the (R)-glutamate required for cell wall biosynthesis.</text>
</comment>
<evidence type="ECO:0000256" key="7">
    <source>
        <dbReference type="HAMAP-Rule" id="MF_00258"/>
    </source>
</evidence>
<sequence>MSSGPILVFDSGVGGLSVVKALRDHLPGAALVYTCDNAMLPYGLREDEWLVGRILRVCEAAVTASHCVTLVVACNTASTLALDALRERLTIPVVGTVPAIKPGAALSLSGHFGLLATRATVSRPYTLGLIEAFAADCHVTRVAADALVREAERWLAGEPPDLEVIRQALAPLWADPALDTVVLGCTHFPLLRDFLVASAPRTIQWIDSSDAIARRTAQVAIGVAPHQGPGESLVTAIDPRMNAGLARFGFAPPHLLALD</sequence>
<dbReference type="PROSITE" id="PS00924">
    <property type="entry name" value="ASP_GLU_RACEMASE_2"/>
    <property type="match status" value="1"/>
</dbReference>
<evidence type="ECO:0000256" key="6">
    <source>
        <dbReference type="ARBA" id="ARBA00023316"/>
    </source>
</evidence>
<feature type="active site" description="Proton donor/acceptor" evidence="7">
    <location>
        <position position="74"/>
    </location>
</feature>
<dbReference type="PANTHER" id="PTHR21198:SF2">
    <property type="entry name" value="GLUTAMATE RACEMASE"/>
    <property type="match status" value="1"/>
</dbReference>
<dbReference type="EMBL" id="JBHRSQ010000006">
    <property type="protein sequence ID" value="MFC2990857.1"/>
    <property type="molecule type" value="Genomic_DNA"/>
</dbReference>
<keyword evidence="5 7" id="KW-0413">Isomerase</keyword>
<feature type="binding site" evidence="7">
    <location>
        <begin position="42"/>
        <end position="43"/>
    </location>
    <ligand>
        <name>substrate</name>
    </ligand>
</feature>